<dbReference type="PANTHER" id="PTHR36851">
    <property type="entry name" value="UNNAMED PRODUCT"/>
    <property type="match status" value="1"/>
</dbReference>
<dbReference type="AlphaFoldDB" id="A0A4P9X6H8"/>
<dbReference type="SUPFAM" id="SSF53448">
    <property type="entry name" value="Nucleotide-diphospho-sugar transferases"/>
    <property type="match status" value="1"/>
</dbReference>
<dbReference type="InterPro" id="IPR029044">
    <property type="entry name" value="Nucleotide-diphossugar_trans"/>
</dbReference>
<feature type="region of interest" description="Disordered" evidence="1">
    <location>
        <begin position="582"/>
        <end position="601"/>
    </location>
</feature>
<sequence length="621" mass="66835">MAPDAPVVRFDDVRHVILLPNYKEGMDTLCETLDVLASHSRAATAYHVCLAMEASERDSDVKARTLQRMYTDHFLRVDFALHPRGLDDEIGGKGSNVAWAARCMAALYPETDANDDADASPLASSSSSNPSSSSTNTPHVVVTVIDADTAFAEDYFAAVTYHYVVASAERRARMLFAPCTVFDRNASAVPPFVRTTDMLWSIGVLGNLYDSSPIKFPCSAYSATLALVRAVGGWDGGAEALGEDMHMMLKCFFATRGRVDVTSVYSPASQCNVEGEPGSGWAGALAARYTQATRHIWGSLDTGYALRRTLEVFVDDAHLFLGHWYMAMVALALLMPADPLHPSAIQRVLFPLVYGTHAHLHPTLALAVRFCTMLQGVATVPYLFIAVFYERYYAWVSRDRWALQTQANPADAQTRRVSRLGRRPALTAVRSRRHWFDWALAPVVGLAFVAIPQCIVQWKHLWTDRLTYAVAAKPTLAPRAPRAVTAGAAVTVPSAPFSALHAPHASLPLPATAPSLAAAAANGIPALAVHAHAQAHRTSARAAVDDDSKSIISISSRGDSGYYDWETDASAAASGALLFKSPPPPTMHSSPVSAKGSPAAGFAARPHGMPMPAAPLVSDAW</sequence>
<reference evidence="4" key="1">
    <citation type="journal article" date="2018" name="Nat. Microbiol.">
        <title>Leveraging single-cell genomics to expand the fungal tree of life.</title>
        <authorList>
            <person name="Ahrendt S.R."/>
            <person name="Quandt C.A."/>
            <person name="Ciobanu D."/>
            <person name="Clum A."/>
            <person name="Salamov A."/>
            <person name="Andreopoulos B."/>
            <person name="Cheng J.F."/>
            <person name="Woyke T."/>
            <person name="Pelin A."/>
            <person name="Henrissat B."/>
            <person name="Reynolds N.K."/>
            <person name="Benny G.L."/>
            <person name="Smith M.E."/>
            <person name="James T.Y."/>
            <person name="Grigoriev I.V."/>
        </authorList>
    </citation>
    <scope>NUCLEOTIDE SEQUENCE [LARGE SCALE GENOMIC DNA]</scope>
    <source>
        <strain evidence="4">ATCC 52028</strain>
    </source>
</reference>
<dbReference type="PANTHER" id="PTHR36851:SF1">
    <property type="entry name" value="GLYCO_TRANS_2-LIKE DOMAIN-CONTAINING PROTEIN"/>
    <property type="match status" value="1"/>
</dbReference>
<dbReference type="Pfam" id="PF13632">
    <property type="entry name" value="Glyco_trans_2_3"/>
    <property type="match status" value="1"/>
</dbReference>
<accession>A0A4P9X6H8</accession>
<keyword evidence="4" id="KW-1185">Reference proteome</keyword>
<feature type="domain" description="Glycosyltransferase 2-like" evidence="2">
    <location>
        <begin position="142"/>
        <end position="335"/>
    </location>
</feature>
<evidence type="ECO:0000256" key="1">
    <source>
        <dbReference type="SAM" id="MobiDB-lite"/>
    </source>
</evidence>
<evidence type="ECO:0000313" key="4">
    <source>
        <dbReference type="Proteomes" id="UP000274922"/>
    </source>
</evidence>
<proteinExistence type="predicted"/>
<evidence type="ECO:0000313" key="3">
    <source>
        <dbReference type="EMBL" id="RKP00797.1"/>
    </source>
</evidence>
<dbReference type="InterPro" id="IPR001173">
    <property type="entry name" value="Glyco_trans_2-like"/>
</dbReference>
<dbReference type="Proteomes" id="UP000274922">
    <property type="component" value="Unassembled WGS sequence"/>
</dbReference>
<dbReference type="EMBL" id="ML014198">
    <property type="protein sequence ID" value="RKP00797.1"/>
    <property type="molecule type" value="Genomic_DNA"/>
</dbReference>
<name>A0A4P9X6H8_9FUNG</name>
<dbReference type="OrthoDB" id="5819478at2759"/>
<dbReference type="STRING" id="1555241.A0A4P9X6H8"/>
<protein>
    <recommendedName>
        <fullName evidence="2">Glycosyltransferase 2-like domain-containing protein</fullName>
    </recommendedName>
</protein>
<gene>
    <name evidence="3" type="ORF">CXG81DRAFT_12802</name>
</gene>
<feature type="compositionally biased region" description="Low complexity" evidence="1">
    <location>
        <begin position="119"/>
        <end position="134"/>
    </location>
</feature>
<feature type="region of interest" description="Disordered" evidence="1">
    <location>
        <begin position="116"/>
        <end position="137"/>
    </location>
</feature>
<organism evidence="3 4">
    <name type="scientific">Caulochytrium protostelioides</name>
    <dbReference type="NCBI Taxonomy" id="1555241"/>
    <lineage>
        <taxon>Eukaryota</taxon>
        <taxon>Fungi</taxon>
        <taxon>Fungi incertae sedis</taxon>
        <taxon>Chytridiomycota</taxon>
        <taxon>Chytridiomycota incertae sedis</taxon>
        <taxon>Chytridiomycetes</taxon>
        <taxon>Caulochytriales</taxon>
        <taxon>Caulochytriaceae</taxon>
        <taxon>Caulochytrium</taxon>
    </lineage>
</organism>
<evidence type="ECO:0000259" key="2">
    <source>
        <dbReference type="Pfam" id="PF13632"/>
    </source>
</evidence>